<name>A0ABR6NBV8_9SPHN</name>
<evidence type="ECO:0000256" key="2">
    <source>
        <dbReference type="ARBA" id="ARBA00022989"/>
    </source>
</evidence>
<feature type="transmembrane region" description="Helical" evidence="4">
    <location>
        <begin position="114"/>
        <end position="132"/>
    </location>
</feature>
<keyword evidence="7" id="KW-1185">Reference proteome</keyword>
<feature type="transmembrane region" description="Helical" evidence="4">
    <location>
        <begin position="243"/>
        <end position="261"/>
    </location>
</feature>
<dbReference type="Gene3D" id="1.20.1250.20">
    <property type="entry name" value="MFS general substrate transporter like domains"/>
    <property type="match status" value="2"/>
</dbReference>
<evidence type="ECO:0000313" key="7">
    <source>
        <dbReference type="Proteomes" id="UP001138540"/>
    </source>
</evidence>
<dbReference type="Pfam" id="PF07690">
    <property type="entry name" value="MFS_1"/>
    <property type="match status" value="1"/>
</dbReference>
<feature type="transmembrane region" description="Helical" evidence="4">
    <location>
        <begin position="89"/>
        <end position="108"/>
    </location>
</feature>
<dbReference type="PROSITE" id="PS50850">
    <property type="entry name" value="MFS"/>
    <property type="match status" value="1"/>
</dbReference>
<dbReference type="RefSeq" id="WP_260394632.1">
    <property type="nucleotide sequence ID" value="NZ_JACHKA010000001.1"/>
</dbReference>
<comment type="caution">
    <text evidence="6">The sequence shown here is derived from an EMBL/GenBank/DDBJ whole genome shotgun (WGS) entry which is preliminary data.</text>
</comment>
<feature type="transmembrane region" description="Helical" evidence="4">
    <location>
        <begin position="144"/>
        <end position="166"/>
    </location>
</feature>
<evidence type="ECO:0000256" key="3">
    <source>
        <dbReference type="ARBA" id="ARBA00023136"/>
    </source>
</evidence>
<feature type="transmembrane region" description="Helical" evidence="4">
    <location>
        <begin position="20"/>
        <end position="42"/>
    </location>
</feature>
<accession>A0ABR6NBV8</accession>
<evidence type="ECO:0000313" key="6">
    <source>
        <dbReference type="EMBL" id="MBB5984770.1"/>
    </source>
</evidence>
<dbReference type="InterPro" id="IPR011701">
    <property type="entry name" value="MFS"/>
</dbReference>
<gene>
    <name evidence="6" type="ORF">HNP60_000744</name>
</gene>
<dbReference type="SUPFAM" id="SSF103473">
    <property type="entry name" value="MFS general substrate transporter"/>
    <property type="match status" value="1"/>
</dbReference>
<dbReference type="InterPro" id="IPR020846">
    <property type="entry name" value="MFS_dom"/>
</dbReference>
<dbReference type="InterPro" id="IPR036259">
    <property type="entry name" value="MFS_trans_sf"/>
</dbReference>
<feature type="domain" description="Major facilitator superfamily (MFS) profile" evidence="5">
    <location>
        <begin position="21"/>
        <end position="422"/>
    </location>
</feature>
<dbReference type="PANTHER" id="PTHR11360">
    <property type="entry name" value="MONOCARBOXYLATE TRANSPORTER"/>
    <property type="match status" value="1"/>
</dbReference>
<keyword evidence="3 4" id="KW-0472">Membrane</keyword>
<dbReference type="InterPro" id="IPR050327">
    <property type="entry name" value="Proton-linked_MCT"/>
</dbReference>
<feature type="transmembrane region" description="Helical" evidence="4">
    <location>
        <begin position="62"/>
        <end position="82"/>
    </location>
</feature>
<feature type="transmembrane region" description="Helical" evidence="4">
    <location>
        <begin position="396"/>
        <end position="417"/>
    </location>
</feature>
<keyword evidence="2 4" id="KW-1133">Transmembrane helix</keyword>
<evidence type="ECO:0000259" key="5">
    <source>
        <dbReference type="PROSITE" id="PS50850"/>
    </source>
</evidence>
<dbReference type="PANTHER" id="PTHR11360:SF290">
    <property type="entry name" value="MONOCARBOXYLATE MFS PERMEASE"/>
    <property type="match status" value="1"/>
</dbReference>
<organism evidence="6 7">
    <name type="scientific">Sphingobium lignivorans</name>
    <dbReference type="NCBI Taxonomy" id="2735886"/>
    <lineage>
        <taxon>Bacteria</taxon>
        <taxon>Pseudomonadati</taxon>
        <taxon>Pseudomonadota</taxon>
        <taxon>Alphaproteobacteria</taxon>
        <taxon>Sphingomonadales</taxon>
        <taxon>Sphingomonadaceae</taxon>
        <taxon>Sphingobium</taxon>
    </lineage>
</organism>
<proteinExistence type="predicted"/>
<sequence length="434" mass="46447">MATNLAPDGKLATGIHYPGWWVVAAGFVIFFLSFGGPTYSLSLLYNEVVAEFGWTRAQATGIYAWKGVTGAVVAIFLIGPAVQRFGLKPVFLTVLVIQALGFFTFLNVTSITTYFLAGFLIGLGQGAVLLCIKLMVARWFMRNVGFASAMALIGGSAGGVVFPIVIASLLPDLGWRTTYALIGVAILAISVPLVMFVKQNPSEEDLLPESLSSKGVPPSPALTAATRAADIPVTYGELIRKPMFWGITIGVFIIAGVDQGLFQNMQLYFVQEVGLSRETAAWLLSLTSLIGLFSKFVAGKFFDVFSVKGISAWYLLIAVMVLLAFPVSSLSTAIIFTCALGLAHGGLVCEGPVLAKHVFGPRNMDKVLPIVTGCFALGSSVGPVTLAYIYDTTGHYSWGFGLFSALAVFAAFLLTFVRPLYRDRLRTATAKIPD</sequence>
<protein>
    <submittedName>
        <fullName evidence="6">MFS family permease</fullName>
    </submittedName>
</protein>
<evidence type="ECO:0000256" key="1">
    <source>
        <dbReference type="ARBA" id="ARBA00022692"/>
    </source>
</evidence>
<dbReference type="EMBL" id="JACHKA010000001">
    <property type="protein sequence ID" value="MBB5984770.1"/>
    <property type="molecule type" value="Genomic_DNA"/>
</dbReference>
<feature type="transmembrane region" description="Helical" evidence="4">
    <location>
        <begin position="281"/>
        <end position="298"/>
    </location>
</feature>
<feature type="transmembrane region" description="Helical" evidence="4">
    <location>
        <begin position="178"/>
        <end position="197"/>
    </location>
</feature>
<evidence type="ECO:0000256" key="4">
    <source>
        <dbReference type="SAM" id="Phobius"/>
    </source>
</evidence>
<feature type="transmembrane region" description="Helical" evidence="4">
    <location>
        <begin position="367"/>
        <end position="390"/>
    </location>
</feature>
<reference evidence="6 7" key="1">
    <citation type="submission" date="2020-08" db="EMBL/GenBank/DDBJ databases">
        <title>Exploring microbial biodiversity for novel pathways involved in the catabolism of aromatic compounds derived from lignin.</title>
        <authorList>
            <person name="Elkins J."/>
        </authorList>
    </citation>
    <scope>NUCLEOTIDE SEQUENCE [LARGE SCALE GENOMIC DNA]</scope>
    <source>
        <strain evidence="6 7">B1D3A</strain>
    </source>
</reference>
<feature type="transmembrane region" description="Helical" evidence="4">
    <location>
        <begin position="310"/>
        <end position="327"/>
    </location>
</feature>
<feature type="transmembrane region" description="Helical" evidence="4">
    <location>
        <begin position="333"/>
        <end position="355"/>
    </location>
</feature>
<dbReference type="Proteomes" id="UP001138540">
    <property type="component" value="Unassembled WGS sequence"/>
</dbReference>
<keyword evidence="1 4" id="KW-0812">Transmembrane</keyword>